<evidence type="ECO:0000256" key="7">
    <source>
        <dbReference type="ARBA" id="ARBA00023242"/>
    </source>
</evidence>
<evidence type="ECO:0000256" key="1">
    <source>
        <dbReference type="ARBA" id="ARBA00004123"/>
    </source>
</evidence>
<keyword evidence="11" id="KW-1185">Reference proteome</keyword>
<dbReference type="Proteomes" id="UP000233524">
    <property type="component" value="Unassembled WGS sequence"/>
</dbReference>
<evidence type="ECO:0000256" key="5">
    <source>
        <dbReference type="ARBA" id="ARBA00023015"/>
    </source>
</evidence>
<evidence type="ECO:0000256" key="2">
    <source>
        <dbReference type="ARBA" id="ARBA00022723"/>
    </source>
</evidence>
<keyword evidence="6" id="KW-0804">Transcription</keyword>
<accession>A0A2N3MZW5</accession>
<protein>
    <recommendedName>
        <fullName evidence="9">Copper-fist domain-containing protein</fullName>
    </recommendedName>
</protein>
<keyword evidence="3" id="KW-0862">Zinc</keyword>
<evidence type="ECO:0000259" key="9">
    <source>
        <dbReference type="PROSITE" id="PS50073"/>
    </source>
</evidence>
<keyword evidence="7" id="KW-0539">Nucleus</keyword>
<dbReference type="PRINTS" id="PR00617">
    <property type="entry name" value="COPPERFIST"/>
</dbReference>
<dbReference type="SMART" id="SM01090">
    <property type="entry name" value="Copper-fist"/>
    <property type="match status" value="1"/>
</dbReference>
<feature type="non-terminal residue" evidence="10">
    <location>
        <position position="1"/>
    </location>
</feature>
<feature type="region of interest" description="Disordered" evidence="8">
    <location>
        <begin position="102"/>
        <end position="137"/>
    </location>
</feature>
<dbReference type="PANTHER" id="PTHR28088:SF5">
    <property type="entry name" value="TRANSCRIPTIONAL ACTIVATOR HAA1-RELATED"/>
    <property type="match status" value="1"/>
</dbReference>
<organism evidence="10 11">
    <name type="scientific">Lomentospora prolificans</name>
    <dbReference type="NCBI Taxonomy" id="41688"/>
    <lineage>
        <taxon>Eukaryota</taxon>
        <taxon>Fungi</taxon>
        <taxon>Dikarya</taxon>
        <taxon>Ascomycota</taxon>
        <taxon>Pezizomycotina</taxon>
        <taxon>Sordariomycetes</taxon>
        <taxon>Hypocreomycetidae</taxon>
        <taxon>Microascales</taxon>
        <taxon>Microascaceae</taxon>
        <taxon>Lomentospora</taxon>
    </lineage>
</organism>
<keyword evidence="2" id="KW-0479">Metal-binding</keyword>
<comment type="subcellular location">
    <subcellularLocation>
        <location evidence="1">Nucleus</location>
    </subcellularLocation>
</comment>
<dbReference type="InterPro" id="IPR051763">
    <property type="entry name" value="Copper_Homeo_Regul"/>
</dbReference>
<dbReference type="GO" id="GO:0045944">
    <property type="term" value="P:positive regulation of transcription by RNA polymerase II"/>
    <property type="evidence" value="ECO:0007669"/>
    <property type="project" value="TreeGrafter"/>
</dbReference>
<keyword evidence="4" id="KW-0186">Copper</keyword>
<keyword evidence="5" id="KW-0805">Transcription regulation</keyword>
<dbReference type="InterPro" id="IPR001083">
    <property type="entry name" value="Cu_fist_DNA-bd_dom"/>
</dbReference>
<dbReference type="InterPro" id="IPR036395">
    <property type="entry name" value="Cu_fist_DNA-bd_dom_sf"/>
</dbReference>
<feature type="region of interest" description="Disordered" evidence="8">
    <location>
        <begin position="171"/>
        <end position="207"/>
    </location>
</feature>
<comment type="caution">
    <text evidence="10">The sequence shown here is derived from an EMBL/GenBank/DDBJ whole genome shotgun (WGS) entry which is preliminary data.</text>
</comment>
<dbReference type="GO" id="GO:0000978">
    <property type="term" value="F:RNA polymerase II cis-regulatory region sequence-specific DNA binding"/>
    <property type="evidence" value="ECO:0007669"/>
    <property type="project" value="TreeGrafter"/>
</dbReference>
<dbReference type="GO" id="GO:0006879">
    <property type="term" value="P:intracellular iron ion homeostasis"/>
    <property type="evidence" value="ECO:0007669"/>
    <property type="project" value="TreeGrafter"/>
</dbReference>
<evidence type="ECO:0000313" key="10">
    <source>
        <dbReference type="EMBL" id="PKS05702.1"/>
    </source>
</evidence>
<evidence type="ECO:0000256" key="6">
    <source>
        <dbReference type="ARBA" id="ARBA00023163"/>
    </source>
</evidence>
<dbReference type="VEuPathDB" id="FungiDB:jhhlp_007970"/>
<dbReference type="GO" id="GO:0005634">
    <property type="term" value="C:nucleus"/>
    <property type="evidence" value="ECO:0007669"/>
    <property type="project" value="UniProtKB-SubCell"/>
</dbReference>
<dbReference type="PROSITE" id="PS50073">
    <property type="entry name" value="COPPER_FIST_2"/>
    <property type="match status" value="1"/>
</dbReference>
<dbReference type="GO" id="GO:0006878">
    <property type="term" value="P:intracellular copper ion homeostasis"/>
    <property type="evidence" value="ECO:0007669"/>
    <property type="project" value="TreeGrafter"/>
</dbReference>
<gene>
    <name evidence="10" type="ORF">jhhlp_007970</name>
</gene>
<feature type="compositionally biased region" description="Polar residues" evidence="8">
    <location>
        <begin position="102"/>
        <end position="124"/>
    </location>
</feature>
<feature type="domain" description="Copper-fist" evidence="9">
    <location>
        <begin position="8"/>
        <end position="47"/>
    </location>
</feature>
<evidence type="ECO:0000256" key="8">
    <source>
        <dbReference type="SAM" id="MobiDB-lite"/>
    </source>
</evidence>
<dbReference type="GO" id="GO:0000981">
    <property type="term" value="F:DNA-binding transcription factor activity, RNA polymerase II-specific"/>
    <property type="evidence" value="ECO:0007669"/>
    <property type="project" value="TreeGrafter"/>
</dbReference>
<evidence type="ECO:0000256" key="4">
    <source>
        <dbReference type="ARBA" id="ARBA00023008"/>
    </source>
</evidence>
<proteinExistence type="predicted"/>
<dbReference type="EMBL" id="NLAX01001142">
    <property type="protein sequence ID" value="PKS05702.1"/>
    <property type="molecule type" value="Genomic_DNA"/>
</dbReference>
<dbReference type="STRING" id="41688.A0A2N3MZW5"/>
<dbReference type="OrthoDB" id="5600085at2759"/>
<evidence type="ECO:0000256" key="3">
    <source>
        <dbReference type="ARBA" id="ARBA00022833"/>
    </source>
</evidence>
<evidence type="ECO:0000313" key="11">
    <source>
        <dbReference type="Proteomes" id="UP000233524"/>
    </source>
</evidence>
<sequence length="279" mass="30499">YIREFFVAMIIDGEKYACDACVRGHRVRSCQHSDRPLRHINKKGRPVSQCAHCRATRKSRSAQVECDCRIKPSKCIHLQPRLEGHIQTCCCNHGGACSCSHKPSPSSDASTSTQMTTGDLSQARQHSKLTSRARRASLITSPTFPSVQGSTAQFRVSRKNGAPVSIARAGSLTRRRRSSGTLHIPYGSPDHEALEDTAPDNSTEDPGSPILRNVAGVALAGHPAPLDKSQITRYPIYRPTSNTGFDLVNTTGFADTNSPLFSHPEILDDMGDLNFNFND</sequence>
<feature type="compositionally biased region" description="Basic residues" evidence="8">
    <location>
        <begin position="125"/>
        <end position="135"/>
    </location>
</feature>
<dbReference type="AlphaFoldDB" id="A0A2N3MZW5"/>
<dbReference type="SUPFAM" id="SSF57879">
    <property type="entry name" value="Zinc domain conserved in yeast copper-regulated transcription factors"/>
    <property type="match status" value="1"/>
</dbReference>
<dbReference type="InParanoid" id="A0A2N3MZW5"/>
<dbReference type="Gene3D" id="3.90.430.10">
    <property type="entry name" value="Copper fist DNA-binding domain"/>
    <property type="match status" value="1"/>
</dbReference>
<dbReference type="SMART" id="SM00412">
    <property type="entry name" value="Cu_FIST"/>
    <property type="match status" value="1"/>
</dbReference>
<dbReference type="FunFam" id="3.90.430.10:FF:000001">
    <property type="entry name" value="Copper fist DNA-binding protein"/>
    <property type="match status" value="1"/>
</dbReference>
<dbReference type="Pfam" id="PF00649">
    <property type="entry name" value="Copper-fist"/>
    <property type="match status" value="1"/>
</dbReference>
<dbReference type="GO" id="GO:0005507">
    <property type="term" value="F:copper ion binding"/>
    <property type="evidence" value="ECO:0007669"/>
    <property type="project" value="InterPro"/>
</dbReference>
<dbReference type="PANTHER" id="PTHR28088">
    <property type="entry name" value="TRANSCRIPTIONAL ACTIVATOR HAA1-RELATED"/>
    <property type="match status" value="1"/>
</dbReference>
<name>A0A2N3MZW5_9PEZI</name>
<reference evidence="10 11" key="1">
    <citation type="journal article" date="2017" name="G3 (Bethesda)">
        <title>First Draft Genome Sequence of the Pathogenic Fungus Lomentospora prolificans (Formerly Scedosporium prolificans).</title>
        <authorList>
            <person name="Luo R."/>
            <person name="Zimin A."/>
            <person name="Workman R."/>
            <person name="Fan Y."/>
            <person name="Pertea G."/>
            <person name="Grossman N."/>
            <person name="Wear M.P."/>
            <person name="Jia B."/>
            <person name="Miller H."/>
            <person name="Casadevall A."/>
            <person name="Timp W."/>
            <person name="Zhang S.X."/>
            <person name="Salzberg S.L."/>
        </authorList>
    </citation>
    <scope>NUCLEOTIDE SEQUENCE [LARGE SCALE GENOMIC DNA]</scope>
    <source>
        <strain evidence="10 11">JHH-5317</strain>
    </source>
</reference>